<gene>
    <name evidence="3" type="ORF">JZ00_28015</name>
</gene>
<dbReference type="AlphaFoldDB" id="A0A0B1YXD3"/>
<evidence type="ECO:0000256" key="2">
    <source>
        <dbReference type="ARBA" id="ARBA00022649"/>
    </source>
</evidence>
<dbReference type="InterPro" id="IPR007712">
    <property type="entry name" value="RelE/ParE_toxin"/>
</dbReference>
<evidence type="ECO:0000313" key="3">
    <source>
        <dbReference type="EMBL" id="KHK61583.1"/>
    </source>
</evidence>
<dbReference type="Pfam" id="PF05016">
    <property type="entry name" value="ParE_toxin"/>
    <property type="match status" value="1"/>
</dbReference>
<protein>
    <submittedName>
        <fullName evidence="3">Plasmid stabilization protein</fullName>
    </submittedName>
</protein>
<comment type="caution">
    <text evidence="3">The sequence shown here is derived from an EMBL/GenBank/DDBJ whole genome shotgun (WGS) entry which is preliminary data.</text>
</comment>
<comment type="similarity">
    <text evidence="1">Belongs to the RelE toxin family.</text>
</comment>
<proteinExistence type="inferred from homology"/>
<accession>A0A0B1YXD3</accession>
<dbReference type="PANTHER" id="PTHR35601:SF1">
    <property type="entry name" value="TOXIN RELE"/>
    <property type="match status" value="1"/>
</dbReference>
<reference evidence="4" key="1">
    <citation type="submission" date="2015-03" db="EMBL/GenBank/DDBJ databases">
        <title>Pseudomonas frederiksbergensis hydrocarbon degrader.</title>
        <authorList>
            <person name="Brown L.M."/>
            <person name="Ruiz O.N."/>
            <person name="Mueller S."/>
            <person name="Gunasekera T.S."/>
        </authorList>
    </citation>
    <scope>NUCLEOTIDE SEQUENCE [LARGE SCALE GENOMIC DNA]</scope>
    <source>
        <strain evidence="4">SI8</strain>
    </source>
</reference>
<dbReference type="PANTHER" id="PTHR35601">
    <property type="entry name" value="TOXIN RELE"/>
    <property type="match status" value="1"/>
</dbReference>
<dbReference type="EMBL" id="JQGJ01000030">
    <property type="protein sequence ID" value="KHK61583.1"/>
    <property type="molecule type" value="Genomic_DNA"/>
</dbReference>
<name>A0A0B1YXD3_9PSED</name>
<dbReference type="InterPro" id="IPR035093">
    <property type="entry name" value="RelE/ParE_toxin_dom_sf"/>
</dbReference>
<sequence>MAWDVIYHPEVQDDLDQLGAAAANRILDVIEERIINGEPDKTGKPLRASLAGCRRIRTGDTRIVYRVDGKAIQVLIVAVGARRDKEVYDAAERRR</sequence>
<dbReference type="Proteomes" id="UP000030949">
    <property type="component" value="Unassembled WGS sequence"/>
</dbReference>
<dbReference type="RefSeq" id="WP_039594364.1">
    <property type="nucleotide sequence ID" value="NZ_JQGJ02000027.1"/>
</dbReference>
<dbReference type="Gene3D" id="3.30.2310.20">
    <property type="entry name" value="RelE-like"/>
    <property type="match status" value="1"/>
</dbReference>
<keyword evidence="2" id="KW-1277">Toxin-antitoxin system</keyword>
<evidence type="ECO:0000313" key="4">
    <source>
        <dbReference type="Proteomes" id="UP000030949"/>
    </source>
</evidence>
<dbReference type="SUPFAM" id="SSF143011">
    <property type="entry name" value="RelE-like"/>
    <property type="match status" value="1"/>
</dbReference>
<evidence type="ECO:0000256" key="1">
    <source>
        <dbReference type="ARBA" id="ARBA00006226"/>
    </source>
</evidence>
<organism evidence="3 4">
    <name type="scientific">Pseudomonas frederiksbergensis</name>
    <dbReference type="NCBI Taxonomy" id="104087"/>
    <lineage>
        <taxon>Bacteria</taxon>
        <taxon>Pseudomonadati</taxon>
        <taxon>Pseudomonadota</taxon>
        <taxon>Gammaproteobacteria</taxon>
        <taxon>Pseudomonadales</taxon>
        <taxon>Pseudomonadaceae</taxon>
        <taxon>Pseudomonas</taxon>
    </lineage>
</organism>
<dbReference type="OrthoDB" id="9801234at2"/>